<name>A0A4Q2D558_9AGAR</name>
<feature type="region of interest" description="Disordered" evidence="2">
    <location>
        <begin position="1"/>
        <end position="28"/>
    </location>
</feature>
<dbReference type="STRING" id="2316362.A0A4Q2D558"/>
<evidence type="ECO:0000313" key="3">
    <source>
        <dbReference type="EMBL" id="RXW13295.1"/>
    </source>
</evidence>
<organism evidence="3 4">
    <name type="scientific">Candolleomyces aberdarensis</name>
    <dbReference type="NCBI Taxonomy" id="2316362"/>
    <lineage>
        <taxon>Eukaryota</taxon>
        <taxon>Fungi</taxon>
        <taxon>Dikarya</taxon>
        <taxon>Basidiomycota</taxon>
        <taxon>Agaricomycotina</taxon>
        <taxon>Agaricomycetes</taxon>
        <taxon>Agaricomycetidae</taxon>
        <taxon>Agaricales</taxon>
        <taxon>Agaricineae</taxon>
        <taxon>Psathyrellaceae</taxon>
        <taxon>Candolleomyces</taxon>
    </lineage>
</organism>
<dbReference type="InterPro" id="IPR032675">
    <property type="entry name" value="LRR_dom_sf"/>
</dbReference>
<dbReference type="SUPFAM" id="SSF52047">
    <property type="entry name" value="RNI-like"/>
    <property type="match status" value="1"/>
</dbReference>
<keyword evidence="4" id="KW-1185">Reference proteome</keyword>
<evidence type="ECO:0000256" key="1">
    <source>
        <dbReference type="SAM" id="Coils"/>
    </source>
</evidence>
<dbReference type="Gene3D" id="3.80.10.10">
    <property type="entry name" value="Ribonuclease Inhibitor"/>
    <property type="match status" value="1"/>
</dbReference>
<dbReference type="AlphaFoldDB" id="A0A4Q2D558"/>
<evidence type="ECO:0000256" key="2">
    <source>
        <dbReference type="SAM" id="MobiDB-lite"/>
    </source>
</evidence>
<gene>
    <name evidence="3" type="ORF">EST38_g12558</name>
</gene>
<reference evidence="3 4" key="1">
    <citation type="submission" date="2019-01" db="EMBL/GenBank/DDBJ databases">
        <title>Draft genome sequence of Psathyrella aberdarensis IHI B618.</title>
        <authorList>
            <person name="Buettner E."/>
            <person name="Kellner H."/>
        </authorList>
    </citation>
    <scope>NUCLEOTIDE SEQUENCE [LARGE SCALE GENOMIC DNA]</scope>
    <source>
        <strain evidence="3 4">IHI B618</strain>
    </source>
</reference>
<sequence>MSTTKDKCLESIFASNRPPSPQESSVAGESLQLCDQKLEVVDTRIADLEHELEELKAQRATIKKERHRYVDILSARRLIPPEIIGRFMELACVDTKPESSQSSGTYQQVLSFMLVSREWYRTACGVAHFWTELDMDLTEYSAEETEQIIIKANNRFARAAELPLSLHLAFSAAVPTNTLITGFIHSLTPRLGVFSFRIQVDSISELQILTSVLHHPASSSTLVWPRLHTLRIDIHSEHEITADYELSNPLTNFPLLSKAAISSPHIIFALRQMPWSNLSSLDLGPLRQLETRQYLSILEECINLRSLRLCMKRQIGTDQLNNSVPVTALPHLTHLHVENTDTQESRMGRLLSRLKLPSLRSCILTTLNDGGYYTSIIAKLAELFQRSECSESMEYLELNLARGLAHRPDTLGHLFRQVPRLTALKLSGYKMDIDALRGVPLSIRNLSVKLSYYRIDDARTAFVEYLNSRFADSDEPMKAQLSVVDTVTTVLIRQNLDTLRNNVGSSLDVAMD</sequence>
<evidence type="ECO:0008006" key="5">
    <source>
        <dbReference type="Google" id="ProtNLM"/>
    </source>
</evidence>
<proteinExistence type="predicted"/>
<feature type="coiled-coil region" evidence="1">
    <location>
        <begin position="38"/>
        <end position="68"/>
    </location>
</feature>
<accession>A0A4Q2D558</accession>
<dbReference type="EMBL" id="SDEE01000959">
    <property type="protein sequence ID" value="RXW13295.1"/>
    <property type="molecule type" value="Genomic_DNA"/>
</dbReference>
<protein>
    <recommendedName>
        <fullName evidence="5">F-box domain-containing protein</fullName>
    </recommendedName>
</protein>
<dbReference type="OrthoDB" id="3069011at2759"/>
<evidence type="ECO:0000313" key="4">
    <source>
        <dbReference type="Proteomes" id="UP000290288"/>
    </source>
</evidence>
<keyword evidence="1" id="KW-0175">Coiled coil</keyword>
<dbReference type="Proteomes" id="UP000290288">
    <property type="component" value="Unassembled WGS sequence"/>
</dbReference>
<comment type="caution">
    <text evidence="3">The sequence shown here is derived from an EMBL/GenBank/DDBJ whole genome shotgun (WGS) entry which is preliminary data.</text>
</comment>